<dbReference type="AlphaFoldDB" id="A0A9N8VR00"/>
<reference evidence="1" key="1">
    <citation type="submission" date="2021-06" db="EMBL/GenBank/DDBJ databases">
        <authorList>
            <person name="Kallberg Y."/>
            <person name="Tangrot J."/>
            <person name="Rosling A."/>
        </authorList>
    </citation>
    <scope>NUCLEOTIDE SEQUENCE</scope>
    <source>
        <strain evidence="1">MA453B</strain>
    </source>
</reference>
<dbReference type="EMBL" id="CAJVPY010000193">
    <property type="protein sequence ID" value="CAG8456798.1"/>
    <property type="molecule type" value="Genomic_DNA"/>
</dbReference>
<proteinExistence type="predicted"/>
<comment type="caution">
    <text evidence="1">The sequence shown here is derived from an EMBL/GenBank/DDBJ whole genome shotgun (WGS) entry which is preliminary data.</text>
</comment>
<organism evidence="1 2">
    <name type="scientific">Dentiscutata erythropus</name>
    <dbReference type="NCBI Taxonomy" id="1348616"/>
    <lineage>
        <taxon>Eukaryota</taxon>
        <taxon>Fungi</taxon>
        <taxon>Fungi incertae sedis</taxon>
        <taxon>Mucoromycota</taxon>
        <taxon>Glomeromycotina</taxon>
        <taxon>Glomeromycetes</taxon>
        <taxon>Diversisporales</taxon>
        <taxon>Gigasporaceae</taxon>
        <taxon>Dentiscutata</taxon>
    </lineage>
</organism>
<dbReference type="OrthoDB" id="10693605at2759"/>
<evidence type="ECO:0000313" key="2">
    <source>
        <dbReference type="Proteomes" id="UP000789405"/>
    </source>
</evidence>
<keyword evidence="2" id="KW-1185">Reference proteome</keyword>
<name>A0A9N8VR00_9GLOM</name>
<dbReference type="Proteomes" id="UP000789405">
    <property type="component" value="Unassembled WGS sequence"/>
</dbReference>
<accession>A0A9N8VR00</accession>
<sequence>MSESKSENVQGSLHISKRFTIDNNTQVQSAIKEAEILFTKQQFIKAKIYKENATTKNGLSCVSNWISISDNTSKKRNKK</sequence>
<protein>
    <submittedName>
        <fullName evidence="1">25421_t:CDS:1</fullName>
    </submittedName>
</protein>
<evidence type="ECO:0000313" key="1">
    <source>
        <dbReference type="EMBL" id="CAG8456798.1"/>
    </source>
</evidence>
<gene>
    <name evidence="1" type="ORF">DERYTH_LOCUS808</name>
</gene>